<protein>
    <recommendedName>
        <fullName evidence="4">Lipoprotein</fullName>
    </recommendedName>
</protein>
<feature type="compositionally biased region" description="Low complexity" evidence="1">
    <location>
        <begin position="19"/>
        <end position="42"/>
    </location>
</feature>
<evidence type="ECO:0000256" key="1">
    <source>
        <dbReference type="SAM" id="MobiDB-lite"/>
    </source>
</evidence>
<sequence length="236" mass="24970">MRFIPSLVGAAAAIVTLTGCTGDGPDTTTTDATGSPAQQPTTEPEPEVFRESIGLFRTTDPATADLVAVLDTGDVALDLTLHVTDEVVETTEPVNGPAGSVNLWFFFDEGEDNFLTLNIPEAALTIGDIEKQDGLSTLRGTFSVEPSSGSDVDYVLTQTGDVPEATTTDEVKCGEEEAFIADAETLAGDPAAYATIREHWVDSPRMWWAVKATAHSIAEYGDFSDSMAVACAIYVP</sequence>
<gene>
    <name evidence="2" type="ORF">LX16_2182</name>
</gene>
<comment type="caution">
    <text evidence="2">The sequence shown here is derived from an EMBL/GenBank/DDBJ whole genome shotgun (WGS) entry which is preliminary data.</text>
</comment>
<accession>A0A562V0K0</accession>
<dbReference type="OrthoDB" id="4806774at2"/>
<keyword evidence="3" id="KW-1185">Reference proteome</keyword>
<organism evidence="2 3">
    <name type="scientific">Stackebrandtia albiflava</name>
    <dbReference type="NCBI Taxonomy" id="406432"/>
    <lineage>
        <taxon>Bacteria</taxon>
        <taxon>Bacillati</taxon>
        <taxon>Actinomycetota</taxon>
        <taxon>Actinomycetes</taxon>
        <taxon>Glycomycetales</taxon>
        <taxon>Glycomycetaceae</taxon>
        <taxon>Stackebrandtia</taxon>
    </lineage>
</organism>
<dbReference type="Proteomes" id="UP000321617">
    <property type="component" value="Unassembled WGS sequence"/>
</dbReference>
<reference evidence="2 3" key="1">
    <citation type="journal article" date="2013" name="Stand. Genomic Sci.">
        <title>Genomic Encyclopedia of Type Strains, Phase I: The one thousand microbial genomes (KMG-I) project.</title>
        <authorList>
            <person name="Kyrpides N.C."/>
            <person name="Woyke T."/>
            <person name="Eisen J.A."/>
            <person name="Garrity G."/>
            <person name="Lilburn T.G."/>
            <person name="Beck B.J."/>
            <person name="Whitman W.B."/>
            <person name="Hugenholtz P."/>
            <person name="Klenk H.P."/>
        </authorList>
    </citation>
    <scope>NUCLEOTIDE SEQUENCE [LARGE SCALE GENOMIC DNA]</scope>
    <source>
        <strain evidence="2 3">DSM 45044</strain>
    </source>
</reference>
<name>A0A562V0K0_9ACTN</name>
<dbReference type="AlphaFoldDB" id="A0A562V0K0"/>
<proteinExistence type="predicted"/>
<evidence type="ECO:0000313" key="2">
    <source>
        <dbReference type="EMBL" id="TWJ11460.1"/>
    </source>
</evidence>
<dbReference type="PROSITE" id="PS51257">
    <property type="entry name" value="PROKAR_LIPOPROTEIN"/>
    <property type="match status" value="1"/>
</dbReference>
<feature type="region of interest" description="Disordered" evidence="1">
    <location>
        <begin position="19"/>
        <end position="46"/>
    </location>
</feature>
<dbReference type="RefSeq" id="WP_147137553.1">
    <property type="nucleotide sequence ID" value="NZ_BAABIJ010000002.1"/>
</dbReference>
<dbReference type="EMBL" id="VLLL01000006">
    <property type="protein sequence ID" value="TWJ11460.1"/>
    <property type="molecule type" value="Genomic_DNA"/>
</dbReference>
<evidence type="ECO:0008006" key="4">
    <source>
        <dbReference type="Google" id="ProtNLM"/>
    </source>
</evidence>
<evidence type="ECO:0000313" key="3">
    <source>
        <dbReference type="Proteomes" id="UP000321617"/>
    </source>
</evidence>